<dbReference type="PANTHER" id="PTHR10527">
    <property type="entry name" value="IMPORTIN BETA"/>
    <property type="match status" value="1"/>
</dbReference>
<dbReference type="InterPro" id="IPR058584">
    <property type="entry name" value="IMB1_TNPO1-like_TPR"/>
</dbReference>
<dbReference type="Pfam" id="PF18808">
    <property type="entry name" value="Importin_rep_4"/>
    <property type="match status" value="1"/>
</dbReference>
<evidence type="ECO:0000256" key="2">
    <source>
        <dbReference type="ARBA" id="ARBA00004496"/>
    </source>
</evidence>
<evidence type="ECO:0000256" key="1">
    <source>
        <dbReference type="ARBA" id="ARBA00004123"/>
    </source>
</evidence>
<evidence type="ECO:0000259" key="10">
    <source>
        <dbReference type="SMART" id="SM00597"/>
    </source>
</evidence>
<dbReference type="InterPro" id="IPR006580">
    <property type="entry name" value="Znf_TTF"/>
</dbReference>
<organism evidence="11 12">
    <name type="scientific">Tegillarca granosa</name>
    <name type="common">Malaysian cockle</name>
    <name type="synonym">Anadara granosa</name>
    <dbReference type="NCBI Taxonomy" id="220873"/>
    <lineage>
        <taxon>Eukaryota</taxon>
        <taxon>Metazoa</taxon>
        <taxon>Spiralia</taxon>
        <taxon>Lophotrochozoa</taxon>
        <taxon>Mollusca</taxon>
        <taxon>Bivalvia</taxon>
        <taxon>Autobranchia</taxon>
        <taxon>Pteriomorphia</taxon>
        <taxon>Arcoida</taxon>
        <taxon>Arcoidea</taxon>
        <taxon>Arcidae</taxon>
        <taxon>Tegillarca</taxon>
    </lineage>
</organism>
<keyword evidence="4" id="KW-0963">Cytoplasm</keyword>
<dbReference type="SMART" id="SM00597">
    <property type="entry name" value="ZnF_TTF"/>
    <property type="match status" value="1"/>
</dbReference>
<evidence type="ECO:0000256" key="5">
    <source>
        <dbReference type="ARBA" id="ARBA00022737"/>
    </source>
</evidence>
<dbReference type="InterPro" id="IPR000357">
    <property type="entry name" value="HEAT"/>
</dbReference>
<keyword evidence="12" id="KW-1185">Reference proteome</keyword>
<keyword evidence="5" id="KW-0677">Repeat</keyword>
<dbReference type="PROSITE" id="PS50077">
    <property type="entry name" value="HEAT_REPEAT"/>
    <property type="match status" value="1"/>
</dbReference>
<dbReference type="Pfam" id="PF25780">
    <property type="entry name" value="TPR_IPO5"/>
    <property type="match status" value="2"/>
</dbReference>
<evidence type="ECO:0000256" key="3">
    <source>
        <dbReference type="ARBA" id="ARBA00022448"/>
    </source>
</evidence>
<comment type="caution">
    <text evidence="11">The sequence shown here is derived from an EMBL/GenBank/DDBJ whole genome shotgun (WGS) entry which is preliminary data.</text>
</comment>
<evidence type="ECO:0000256" key="8">
    <source>
        <dbReference type="ARBA" id="ARBA00023242"/>
    </source>
</evidence>
<dbReference type="InterPro" id="IPR016024">
    <property type="entry name" value="ARM-type_fold"/>
</dbReference>
<evidence type="ECO:0000313" key="11">
    <source>
        <dbReference type="EMBL" id="KAJ8310207.1"/>
    </source>
</evidence>
<dbReference type="InterPro" id="IPR040928">
    <property type="entry name" value="Importin_rep_5"/>
</dbReference>
<dbReference type="InterPro" id="IPR057456">
    <property type="entry name" value="Znf_C17orf113"/>
</dbReference>
<dbReference type="Pfam" id="PF25431">
    <property type="entry name" value="zf-C17orf113"/>
    <property type="match status" value="1"/>
</dbReference>
<reference evidence="11 12" key="1">
    <citation type="submission" date="2022-12" db="EMBL/GenBank/DDBJ databases">
        <title>Chromosome-level genome of Tegillarca granosa.</title>
        <authorList>
            <person name="Kim J."/>
        </authorList>
    </citation>
    <scope>NUCLEOTIDE SEQUENCE [LARGE SCALE GENOMIC DNA]</scope>
    <source>
        <strain evidence="11">Teg-2019</strain>
        <tissue evidence="11">Adductor muscle</tissue>
    </source>
</reference>
<evidence type="ECO:0000256" key="6">
    <source>
        <dbReference type="ARBA" id="ARBA00022927"/>
    </source>
</evidence>
<dbReference type="SUPFAM" id="SSF48371">
    <property type="entry name" value="ARM repeat"/>
    <property type="match status" value="2"/>
</dbReference>
<dbReference type="Pfam" id="PF13513">
    <property type="entry name" value="HEAT_EZ"/>
    <property type="match status" value="1"/>
</dbReference>
<accession>A0ABQ9EYH0</accession>
<keyword evidence="3" id="KW-0813">Transport</keyword>
<evidence type="ECO:0000256" key="7">
    <source>
        <dbReference type="ARBA" id="ARBA00022990"/>
    </source>
</evidence>
<dbReference type="InterPro" id="IPR057672">
    <property type="entry name" value="TPR_IPO4/5"/>
</dbReference>
<dbReference type="InterPro" id="IPR040122">
    <property type="entry name" value="Importin_beta"/>
</dbReference>
<dbReference type="Proteomes" id="UP001217089">
    <property type="component" value="Unassembled WGS sequence"/>
</dbReference>
<dbReference type="Pfam" id="PF18816">
    <property type="entry name" value="Importin_rep_5"/>
    <property type="match status" value="1"/>
</dbReference>
<name>A0ABQ9EYH0_TEGGR</name>
<keyword evidence="6" id="KW-0653">Protein transport</keyword>
<dbReference type="InterPro" id="IPR011989">
    <property type="entry name" value="ARM-like"/>
</dbReference>
<feature type="repeat" description="HEAT" evidence="9">
    <location>
        <begin position="607"/>
        <end position="645"/>
    </location>
</feature>
<dbReference type="InterPro" id="IPR021133">
    <property type="entry name" value="HEAT_type_2"/>
</dbReference>
<keyword evidence="8" id="KW-0539">Nucleus</keyword>
<gene>
    <name evidence="11" type="ORF">KUTeg_012072</name>
</gene>
<proteinExistence type="predicted"/>
<keyword evidence="7" id="KW-0007">Acetylation</keyword>
<feature type="domain" description="TTF-type" evidence="10">
    <location>
        <begin position="189"/>
        <end position="263"/>
    </location>
</feature>
<dbReference type="Pfam" id="PF25574">
    <property type="entry name" value="TPR_IMB1"/>
    <property type="match status" value="1"/>
</dbReference>
<comment type="subcellular location">
    <subcellularLocation>
        <location evidence="2">Cytoplasm</location>
    </subcellularLocation>
    <subcellularLocation>
        <location evidence="1">Nucleus</location>
    </subcellularLocation>
</comment>
<evidence type="ECO:0000256" key="9">
    <source>
        <dbReference type="PROSITE-ProRule" id="PRU00103"/>
    </source>
</evidence>
<dbReference type="Pfam" id="PF02985">
    <property type="entry name" value="HEAT"/>
    <property type="match status" value="1"/>
</dbReference>
<dbReference type="InterPro" id="IPR041653">
    <property type="entry name" value="Importin_rep_4"/>
</dbReference>
<protein>
    <recommendedName>
        <fullName evidence="10">TTF-type domain-containing protein</fullName>
    </recommendedName>
</protein>
<evidence type="ECO:0000256" key="4">
    <source>
        <dbReference type="ARBA" id="ARBA00022490"/>
    </source>
</evidence>
<sequence length="1306" mass="148830">MRGKMADDQAHFEVLLQSLMSTDNNVRQQSEEAYDKLPVPSKLTFLVSACRNQITSVETRTLAAVLLRRLFSGNFEEFWPQVPGDMQTAIKEQLILSVQEETSVPVRRKICDAVSELARNMIDDDDNMNWPEVLKFMFECASSEQPELKESALHIFRYFEGAQPNKKRKESGLIGTQTEKKKRYELEITDRQFKPHWKNGRSWLFYDEELNTMKCLLCKEHGHPGKISKSWVQGTQNFKIDTVKFHEKSLAHIDAEKSQKNTKNPDQAESFVAIRQLSAANMAHYRSRFRNAHCVAKRDWSFRDYMKNPGHGKNYTRRPEYLRNTTKERIDAAGHSGVEDAAAAILLNDFDYEIENLIWCFRNVPGIFGNQQAHYIDVIKQMLSQSLLCKDHPAVVNEAVKATAAFLVANDKQQSLISHFKDLLPGIVQAIADSVTTQEDDALMKCLIEMAENVPKFLRSQMETIFPFCLKVISDGNLPDMWRQLGMEAIVTLSETAPAMVRKFDKFMPLLVPQILALMVDLEDEEDWSVQDEPEEEDTDSNAIAAESALDRLACALGGKTMLPHILSSIPQMLQNADWRYRHAALMAISACAEGCHQQMEHMLGNIIDAVLPFLKDPHPRVRYAACNALGQLSTDFGPTLQKKFHQKLVSELLQLMDDDANPRVQAHSAAALVNFSEDCPKTILVQYLDVIMIKLEQVLSRKFKELMERGTKMVLEQVVTTLASVADTAEEKFITHYDKFMPSLKYMVQNAIQPELKLLRGKTIECISLIGLAVGKEKFVQDCSEVMQLLLKTQTDQADMADDDPQISYMISAWARMCKILGKEFQQYLPLVMGPVLRAASLKPEVALLDSEDMKDLETDTDWQFVTVGDQQSFGIRTAGLEEKATACQMLVCYARELKEGFAEYAEEVVKIMVPLLKFYFHDDIRIAASESLPYLIDCAKIRGEQYVAEMWNYICPNLLKAIEIEPEQSVLPEHLNSVAKCIEKLGRGCLSQENITLLMQLLDKQLQEHFKRQAERQEKRVDEDYDEIVEETLLDEDDEDVYVLSKISDTVHSLFGTHKEEFMPVFEQILPHFVKLLGPERPWPDRQWALCVWDDVLEHCGPHSIKYQEYFLQNMLTYLCDKSGEVRQAAAYGIGVMAQFGGVNYAQTLSEAMPSLMKVINDPESRSPENVNPTENAISAVTKICKYNASCINLDQVLPFWFSWLPVWEDEDEAVHIYGYLCDLIEMNHPIILGNENCNLPRIVSIIAEALDKEAVDKEEAVYQRLINIILQLQGNQEVFQICLKQLTPEQQQTLSEAVSKSTA</sequence>
<evidence type="ECO:0000313" key="12">
    <source>
        <dbReference type="Proteomes" id="UP001217089"/>
    </source>
</evidence>
<dbReference type="Pfam" id="PF18829">
    <property type="entry name" value="Importin_rep_6"/>
    <property type="match status" value="1"/>
</dbReference>
<dbReference type="EMBL" id="JARBDR010000640">
    <property type="protein sequence ID" value="KAJ8310207.1"/>
    <property type="molecule type" value="Genomic_DNA"/>
</dbReference>
<dbReference type="Gene3D" id="1.25.10.10">
    <property type="entry name" value="Leucine-rich Repeat Variant"/>
    <property type="match status" value="2"/>
</dbReference>
<dbReference type="InterPro" id="IPR041389">
    <property type="entry name" value="Importin_rep_6"/>
</dbReference>